<comment type="caution">
    <text evidence="1">The sequence shown here is derived from an EMBL/GenBank/DDBJ whole genome shotgun (WGS) entry which is preliminary data.</text>
</comment>
<accession>A0ABN0HB67</accession>
<proteinExistence type="predicted"/>
<sequence>MKINHLFFLISLFLCQCLLPDRDKQSIDFHPDTIRDEELNVIKVFRISDHDIKGRIILLKSDSPFVDHLLSNFVVDNTDSALIHLSQDYLVGLILIQNDSDETESFSLRNLNLQLDDNSLIPLKSTEYPKQVSCFNWKGTVKNFYNFIAISAITIYTINAMFACLEGKCEEMDYLKQEIDKNHPSKVGGSYFSDLNFVTTLDFNNKIDSGSILIPPRAVSKGVILYSNPFPLENIKDYITKGNCTIR</sequence>
<dbReference type="RefSeq" id="WP_008590524.1">
    <property type="nucleotide sequence ID" value="NZ_AHOM02000004.1"/>
</dbReference>
<dbReference type="EMBL" id="AHOM02000004">
    <property type="protein sequence ID" value="EJZ42962.1"/>
    <property type="molecule type" value="Genomic_DNA"/>
</dbReference>
<organism evidence="1 2">
    <name type="scientific">Leptospira licerasiae str. MMD4847</name>
    <dbReference type="NCBI Taxonomy" id="1049971"/>
    <lineage>
        <taxon>Bacteria</taxon>
        <taxon>Pseudomonadati</taxon>
        <taxon>Spirochaetota</taxon>
        <taxon>Spirochaetia</taxon>
        <taxon>Leptospirales</taxon>
        <taxon>Leptospiraceae</taxon>
        <taxon>Leptospira</taxon>
    </lineage>
</organism>
<evidence type="ECO:0008006" key="3">
    <source>
        <dbReference type="Google" id="ProtNLM"/>
    </source>
</evidence>
<name>A0ABN0HB67_9LEPT</name>
<protein>
    <recommendedName>
        <fullName evidence="3">Lipoprotein</fullName>
    </recommendedName>
</protein>
<evidence type="ECO:0000313" key="2">
    <source>
        <dbReference type="Proteomes" id="UP000018720"/>
    </source>
</evidence>
<evidence type="ECO:0000313" key="1">
    <source>
        <dbReference type="EMBL" id="EJZ42962.1"/>
    </source>
</evidence>
<gene>
    <name evidence="1" type="ORF">LEP1GSC178_3040</name>
</gene>
<keyword evidence="2" id="KW-1185">Reference proteome</keyword>
<dbReference type="Proteomes" id="UP000018720">
    <property type="component" value="Unassembled WGS sequence"/>
</dbReference>
<reference evidence="1 2" key="1">
    <citation type="submission" date="2012-08" db="EMBL/GenBank/DDBJ databases">
        <authorList>
            <person name="Harkins D.M."/>
            <person name="Durkin A.S."/>
            <person name="Selengut J.D."/>
            <person name="Sanka R."/>
            <person name="DePew J."/>
            <person name="Purushe J."/>
            <person name="Matthias M.A."/>
            <person name="Vinetz J.M."/>
            <person name="Sutton G.G."/>
            <person name="Nelson W.C."/>
            <person name="Fouts D.E."/>
        </authorList>
    </citation>
    <scope>NUCLEOTIDE SEQUENCE [LARGE SCALE GENOMIC DNA]</scope>
    <source>
        <strain evidence="1 2">MMD4847</strain>
    </source>
</reference>